<evidence type="ECO:0000313" key="1">
    <source>
        <dbReference type="EMBL" id="CAB0001135.1"/>
    </source>
</evidence>
<dbReference type="AlphaFoldDB" id="A0A6H5GEW3"/>
<name>A0A6H5GEW3_9HEMI</name>
<protein>
    <submittedName>
        <fullName evidence="1">Uncharacterized protein</fullName>
    </submittedName>
</protein>
<gene>
    <name evidence="1" type="ORF">NTEN_LOCUS6922</name>
</gene>
<dbReference type="EMBL" id="CADCXU010010427">
    <property type="protein sequence ID" value="CAB0001135.1"/>
    <property type="molecule type" value="Genomic_DNA"/>
</dbReference>
<keyword evidence="2" id="KW-1185">Reference proteome</keyword>
<dbReference type="Proteomes" id="UP000479000">
    <property type="component" value="Unassembled WGS sequence"/>
</dbReference>
<accession>A0A6H5GEW3</accession>
<sequence>MRFVLNRIRTKDIPIGYCNRFRIYRYTTYYLWSEQQVKMRHEEPDIQRKTCHRGKAIQACHLITGITGNGIAPSTFALRLLFSILSKNLRLISEWSCTLYLLQCFRSMPPVLKWWYCETSKWNSPAVTAAKFHPTRPTSIRKPTGGNSSSFFNRSVFFPLPPSLSECGITTPHHVLAKERRIRKRVALWRGYLQEIRQLISAVSCSARLNPILSTRARRIQTLIHMVSRAIRTKFSCFSRLALEKA</sequence>
<organism evidence="1 2">
    <name type="scientific">Nesidiocoris tenuis</name>
    <dbReference type="NCBI Taxonomy" id="355587"/>
    <lineage>
        <taxon>Eukaryota</taxon>
        <taxon>Metazoa</taxon>
        <taxon>Ecdysozoa</taxon>
        <taxon>Arthropoda</taxon>
        <taxon>Hexapoda</taxon>
        <taxon>Insecta</taxon>
        <taxon>Pterygota</taxon>
        <taxon>Neoptera</taxon>
        <taxon>Paraneoptera</taxon>
        <taxon>Hemiptera</taxon>
        <taxon>Heteroptera</taxon>
        <taxon>Panheteroptera</taxon>
        <taxon>Cimicomorpha</taxon>
        <taxon>Miridae</taxon>
        <taxon>Dicyphina</taxon>
        <taxon>Nesidiocoris</taxon>
    </lineage>
</organism>
<reference evidence="1 2" key="1">
    <citation type="submission" date="2020-02" db="EMBL/GenBank/DDBJ databases">
        <authorList>
            <person name="Ferguson B K."/>
        </authorList>
    </citation>
    <scope>NUCLEOTIDE SEQUENCE [LARGE SCALE GENOMIC DNA]</scope>
</reference>
<evidence type="ECO:0000313" key="2">
    <source>
        <dbReference type="Proteomes" id="UP000479000"/>
    </source>
</evidence>
<proteinExistence type="predicted"/>